<reference evidence="2" key="1">
    <citation type="submission" date="2018-07" db="EMBL/GenBank/DDBJ databases">
        <authorList>
            <person name="Ashton P.M."/>
            <person name="Dallman T."/>
            <person name="Nair S."/>
            <person name="De Pinna E."/>
            <person name="Peters T."/>
            <person name="Grant K."/>
        </authorList>
    </citation>
    <scope>NUCLEOTIDE SEQUENCE</scope>
    <source>
        <strain evidence="2">27966</strain>
    </source>
</reference>
<evidence type="ECO:0000313" key="2">
    <source>
        <dbReference type="EMBL" id="ECR6519730.1"/>
    </source>
</evidence>
<sequence length="130" mass="15370">MITTMPKIYHQDLRDSAVNHWQKTGNKSQTARLFEINRNTLNDWIKLYQAQGHTKPKPFAPVGVKHIITDLIAFEDYVNAQEFDTAKQLREQYLKDHPDINISYNAFLETLRRIKWSFKKRPRCLSKPTP</sequence>
<name>A0A5Z2YP91_SALEN</name>
<dbReference type="EMBL" id="AAKGXH010000226">
    <property type="protein sequence ID" value="ECR6519730.1"/>
    <property type="molecule type" value="Genomic_DNA"/>
</dbReference>
<dbReference type="InterPro" id="IPR009057">
    <property type="entry name" value="Homeodomain-like_sf"/>
</dbReference>
<proteinExistence type="predicted"/>
<dbReference type="SUPFAM" id="SSF46689">
    <property type="entry name" value="Homeodomain-like"/>
    <property type="match status" value="1"/>
</dbReference>
<protein>
    <submittedName>
        <fullName evidence="2">Helix-turn-helix domain-containing protein</fullName>
    </submittedName>
</protein>
<comment type="caution">
    <text evidence="2">The sequence shown here is derived from an EMBL/GenBank/DDBJ whole genome shotgun (WGS) entry which is preliminary data.</text>
</comment>
<gene>
    <name evidence="2" type="ORF">ZU52_23765</name>
</gene>
<dbReference type="InterPro" id="IPR055247">
    <property type="entry name" value="InsJ-like_HTH"/>
</dbReference>
<feature type="domain" description="Insertion element IS150 protein InsJ-like helix-turn-helix" evidence="1">
    <location>
        <begin position="17"/>
        <end position="52"/>
    </location>
</feature>
<dbReference type="AlphaFoldDB" id="A0A5Z2YP91"/>
<organism evidence="2">
    <name type="scientific">Salmonella enteritidis</name>
    <dbReference type="NCBI Taxonomy" id="149539"/>
    <lineage>
        <taxon>Bacteria</taxon>
        <taxon>Pseudomonadati</taxon>
        <taxon>Pseudomonadota</taxon>
        <taxon>Gammaproteobacteria</taxon>
        <taxon>Enterobacterales</taxon>
        <taxon>Enterobacteriaceae</taxon>
        <taxon>Salmonella</taxon>
    </lineage>
</organism>
<evidence type="ECO:0000259" key="1">
    <source>
        <dbReference type="Pfam" id="PF13518"/>
    </source>
</evidence>
<accession>A0A5Z2YP91</accession>
<dbReference type="Pfam" id="PF13518">
    <property type="entry name" value="HTH_28"/>
    <property type="match status" value="1"/>
</dbReference>